<dbReference type="InterPro" id="IPR036770">
    <property type="entry name" value="Ankyrin_rpt-contain_sf"/>
</dbReference>
<dbReference type="EMBL" id="LUKN01000821">
    <property type="protein sequence ID" value="OAR02143.1"/>
    <property type="molecule type" value="Genomic_DNA"/>
</dbReference>
<dbReference type="InterPro" id="IPR002110">
    <property type="entry name" value="Ankyrin_rpt"/>
</dbReference>
<dbReference type="OMA" id="FWNACHG"/>
<proteinExistence type="predicted"/>
<dbReference type="Pfam" id="PF12796">
    <property type="entry name" value="Ank_2"/>
    <property type="match status" value="1"/>
</dbReference>
<dbReference type="AlphaFoldDB" id="A0A179IIN6"/>
<reference evidence="4 5" key="1">
    <citation type="submission" date="2016-03" db="EMBL/GenBank/DDBJ databases">
        <title>Fine-scale spatial genetic structure of a fungal parasite of coffee scale insects.</title>
        <authorList>
            <person name="Jackson D."/>
            <person name="Zemenick K.A."/>
            <person name="Malloure B."/>
            <person name="Quandt C.A."/>
            <person name="James T.Y."/>
        </authorList>
    </citation>
    <scope>NUCLEOTIDE SEQUENCE [LARGE SCALE GENOMIC DNA]</scope>
    <source>
        <strain evidence="4 5">UM487</strain>
    </source>
</reference>
<keyword evidence="5" id="KW-1185">Reference proteome</keyword>
<feature type="repeat" description="ANK" evidence="3">
    <location>
        <begin position="90"/>
        <end position="122"/>
    </location>
</feature>
<evidence type="ECO:0000256" key="3">
    <source>
        <dbReference type="PROSITE-ProRule" id="PRU00023"/>
    </source>
</evidence>
<keyword evidence="1" id="KW-0677">Repeat</keyword>
<accession>A0A179IIN6</accession>
<evidence type="ECO:0000256" key="1">
    <source>
        <dbReference type="ARBA" id="ARBA00022737"/>
    </source>
</evidence>
<evidence type="ECO:0000313" key="4">
    <source>
        <dbReference type="EMBL" id="OAR02143.1"/>
    </source>
</evidence>
<organism evidence="4 5">
    <name type="scientific">Cordyceps confragosa</name>
    <name type="common">Lecanicillium lecanii</name>
    <dbReference type="NCBI Taxonomy" id="2714763"/>
    <lineage>
        <taxon>Eukaryota</taxon>
        <taxon>Fungi</taxon>
        <taxon>Dikarya</taxon>
        <taxon>Ascomycota</taxon>
        <taxon>Pezizomycotina</taxon>
        <taxon>Sordariomycetes</taxon>
        <taxon>Hypocreomycetidae</taxon>
        <taxon>Hypocreales</taxon>
        <taxon>Cordycipitaceae</taxon>
        <taxon>Akanthomyces</taxon>
    </lineage>
</organism>
<dbReference type="PROSITE" id="PS50297">
    <property type="entry name" value="ANK_REP_REGION"/>
    <property type="match status" value="1"/>
</dbReference>
<dbReference type="PROSITE" id="PS50088">
    <property type="entry name" value="ANK_REPEAT"/>
    <property type="match status" value="1"/>
</dbReference>
<dbReference type="Gene3D" id="1.25.40.20">
    <property type="entry name" value="Ankyrin repeat-containing domain"/>
    <property type="match status" value="1"/>
</dbReference>
<dbReference type="PANTHER" id="PTHR24189:SF50">
    <property type="entry name" value="ANKYRIN REPEAT AND SOCS BOX PROTEIN 2"/>
    <property type="match status" value="1"/>
</dbReference>
<gene>
    <name evidence="4" type="ORF">LLEC1_07084</name>
</gene>
<dbReference type="SMART" id="SM00248">
    <property type="entry name" value="ANK"/>
    <property type="match status" value="4"/>
</dbReference>
<evidence type="ECO:0000256" key="2">
    <source>
        <dbReference type="ARBA" id="ARBA00023043"/>
    </source>
</evidence>
<protein>
    <submittedName>
        <fullName evidence="4">Uncharacterized protein</fullName>
    </submittedName>
</protein>
<dbReference type="InterPro" id="IPR050745">
    <property type="entry name" value="Multifunctional_regulatory"/>
</dbReference>
<dbReference type="OrthoDB" id="4772757at2759"/>
<dbReference type="PANTHER" id="PTHR24189">
    <property type="entry name" value="MYOTROPHIN"/>
    <property type="match status" value="1"/>
</dbReference>
<dbReference type="SUPFAM" id="SSF48403">
    <property type="entry name" value="Ankyrin repeat"/>
    <property type="match status" value="1"/>
</dbReference>
<comment type="caution">
    <text evidence="4">The sequence shown here is derived from an EMBL/GenBank/DDBJ whole genome shotgun (WGS) entry which is preliminary data.</text>
</comment>
<sequence>MMSKTFVPVDDPRAIAVTKAIQTGDAESLQAQLSEHKELVSAYIGSSDEARTLLHLLTDWPGHFPNNAAIARILIEAGCDLNAQYVGKLHSETPLHWTASCDDLEVMDILLDAGADINAGGGVIADTALADARAFLQPKCAHRLVERGAIVSLQDAATLGLMNRVQEMYAASPKPSQRDTNCAFWNACHGSQLESAQFLHNQGADVNFVPPWGPDTPLDEAKEQKAEDLSNWLEALGAKGKDGLNSS</sequence>
<name>A0A179IIN6_CORDF</name>
<evidence type="ECO:0000313" key="5">
    <source>
        <dbReference type="Proteomes" id="UP000243081"/>
    </source>
</evidence>
<dbReference type="Proteomes" id="UP000243081">
    <property type="component" value="Unassembled WGS sequence"/>
</dbReference>
<keyword evidence="2 3" id="KW-0040">ANK repeat</keyword>